<accession>W4JNM8</accession>
<dbReference type="KEGG" id="hir:HETIRDRAFT_332220"/>
<name>W4JNM8_HETIT</name>
<feature type="compositionally biased region" description="Polar residues" evidence="1">
    <location>
        <begin position="33"/>
        <end position="42"/>
    </location>
</feature>
<feature type="region of interest" description="Disordered" evidence="1">
    <location>
        <begin position="33"/>
        <end position="59"/>
    </location>
</feature>
<evidence type="ECO:0000313" key="3">
    <source>
        <dbReference type="Proteomes" id="UP000030671"/>
    </source>
</evidence>
<dbReference type="GeneID" id="20671714"/>
<evidence type="ECO:0000313" key="2">
    <source>
        <dbReference type="EMBL" id="ETW74670.1"/>
    </source>
</evidence>
<keyword evidence="3" id="KW-1185">Reference proteome</keyword>
<dbReference type="InParanoid" id="W4JNM8"/>
<sequence>MLAWITSSYCDTQQVGNTRKHLNIRDHRWTRAANNDLSNASHAGSPPTPRRRSTSEVANCSKSVNASTAILHLPTSSLSPNPAVSRIRLHRHIYLKSFLDESTVSGSAEGRYV</sequence>
<gene>
    <name evidence="2" type="ORF">HETIRDRAFT_332220</name>
</gene>
<dbReference type="EMBL" id="KI925467">
    <property type="protein sequence ID" value="ETW74670.1"/>
    <property type="molecule type" value="Genomic_DNA"/>
</dbReference>
<organism evidence="2 3">
    <name type="scientific">Heterobasidion irregulare (strain TC 32-1)</name>
    <dbReference type="NCBI Taxonomy" id="747525"/>
    <lineage>
        <taxon>Eukaryota</taxon>
        <taxon>Fungi</taxon>
        <taxon>Dikarya</taxon>
        <taxon>Basidiomycota</taxon>
        <taxon>Agaricomycotina</taxon>
        <taxon>Agaricomycetes</taxon>
        <taxon>Russulales</taxon>
        <taxon>Bondarzewiaceae</taxon>
        <taxon>Heterobasidion</taxon>
        <taxon>Heterobasidion annosum species complex</taxon>
    </lineage>
</organism>
<dbReference type="AlphaFoldDB" id="W4JNM8"/>
<protein>
    <submittedName>
        <fullName evidence="2">Uncharacterized protein</fullName>
    </submittedName>
</protein>
<dbReference type="HOGENOM" id="CLU_2133832_0_0_1"/>
<dbReference type="RefSeq" id="XP_009553165.1">
    <property type="nucleotide sequence ID" value="XM_009554870.1"/>
</dbReference>
<evidence type="ECO:0000256" key="1">
    <source>
        <dbReference type="SAM" id="MobiDB-lite"/>
    </source>
</evidence>
<dbReference type="Proteomes" id="UP000030671">
    <property type="component" value="Unassembled WGS sequence"/>
</dbReference>
<reference evidence="2 3" key="1">
    <citation type="journal article" date="2012" name="New Phytol.">
        <title>Insight into trade-off between wood decay and parasitism from the genome of a fungal forest pathogen.</title>
        <authorList>
            <person name="Olson A."/>
            <person name="Aerts A."/>
            <person name="Asiegbu F."/>
            <person name="Belbahri L."/>
            <person name="Bouzid O."/>
            <person name="Broberg A."/>
            <person name="Canback B."/>
            <person name="Coutinho P.M."/>
            <person name="Cullen D."/>
            <person name="Dalman K."/>
            <person name="Deflorio G."/>
            <person name="van Diepen L.T."/>
            <person name="Dunand C."/>
            <person name="Duplessis S."/>
            <person name="Durling M."/>
            <person name="Gonthier P."/>
            <person name="Grimwood J."/>
            <person name="Fossdal C.G."/>
            <person name="Hansson D."/>
            <person name="Henrissat B."/>
            <person name="Hietala A."/>
            <person name="Himmelstrand K."/>
            <person name="Hoffmeister D."/>
            <person name="Hogberg N."/>
            <person name="James T.Y."/>
            <person name="Karlsson M."/>
            <person name="Kohler A."/>
            <person name="Kues U."/>
            <person name="Lee Y.H."/>
            <person name="Lin Y.C."/>
            <person name="Lind M."/>
            <person name="Lindquist E."/>
            <person name="Lombard V."/>
            <person name="Lucas S."/>
            <person name="Lunden K."/>
            <person name="Morin E."/>
            <person name="Murat C."/>
            <person name="Park J."/>
            <person name="Raffaello T."/>
            <person name="Rouze P."/>
            <person name="Salamov A."/>
            <person name="Schmutz J."/>
            <person name="Solheim H."/>
            <person name="Stahlberg J."/>
            <person name="Velez H."/>
            <person name="de Vries R.P."/>
            <person name="Wiebenga A."/>
            <person name="Woodward S."/>
            <person name="Yakovlev I."/>
            <person name="Garbelotto M."/>
            <person name="Martin F."/>
            <person name="Grigoriev I.V."/>
            <person name="Stenlid J."/>
        </authorList>
    </citation>
    <scope>NUCLEOTIDE SEQUENCE [LARGE SCALE GENOMIC DNA]</scope>
    <source>
        <strain evidence="2 3">TC 32-1</strain>
    </source>
</reference>
<proteinExistence type="predicted"/>